<name>A0A2N7VIG1_9BURK</name>
<comment type="caution">
    <text evidence="2">The sequence shown here is derived from an EMBL/GenBank/DDBJ whole genome shotgun (WGS) entry which is preliminary data.</text>
</comment>
<feature type="region of interest" description="Disordered" evidence="1">
    <location>
        <begin position="61"/>
        <end position="82"/>
    </location>
</feature>
<organism evidence="2 3">
    <name type="scientific">Trinickia soli</name>
    <dbReference type="NCBI Taxonomy" id="380675"/>
    <lineage>
        <taxon>Bacteria</taxon>
        <taxon>Pseudomonadati</taxon>
        <taxon>Pseudomonadota</taxon>
        <taxon>Betaproteobacteria</taxon>
        <taxon>Burkholderiales</taxon>
        <taxon>Burkholderiaceae</taxon>
        <taxon>Trinickia</taxon>
    </lineage>
</organism>
<evidence type="ECO:0000256" key="1">
    <source>
        <dbReference type="SAM" id="MobiDB-lite"/>
    </source>
</evidence>
<evidence type="ECO:0000313" key="3">
    <source>
        <dbReference type="Proteomes" id="UP000235347"/>
    </source>
</evidence>
<accession>A0A2N7VIG1</accession>
<dbReference type="AlphaFoldDB" id="A0A2N7VIG1"/>
<gene>
    <name evidence="2" type="ORF">C0Z19_25060</name>
</gene>
<dbReference type="RefSeq" id="WP_102612539.1">
    <property type="nucleotide sequence ID" value="NZ_CADIKD010000002.1"/>
</dbReference>
<keyword evidence="3" id="KW-1185">Reference proteome</keyword>
<dbReference type="EMBL" id="PNYB01000032">
    <property type="protein sequence ID" value="PMS16946.1"/>
    <property type="molecule type" value="Genomic_DNA"/>
</dbReference>
<dbReference type="Proteomes" id="UP000235347">
    <property type="component" value="Unassembled WGS sequence"/>
</dbReference>
<sequence>MKTTKSGYLSSYWPVALAVALIALAALRAYGDGGATREPLPADRVTAELARTVGYGFIDAAPTPTASSVRSSGVPAPMPRAS</sequence>
<protein>
    <submittedName>
        <fullName evidence="2">Uncharacterized protein</fullName>
    </submittedName>
</protein>
<evidence type="ECO:0000313" key="2">
    <source>
        <dbReference type="EMBL" id="PMS16946.1"/>
    </source>
</evidence>
<proteinExistence type="predicted"/>
<reference evidence="2 3" key="1">
    <citation type="submission" date="2018-01" db="EMBL/GenBank/DDBJ databases">
        <title>Whole genome analyses suggest that Burkholderia sensu lato contains two further novel genera in the rhizoxinica-symbiotica group Mycetohabitans gen. nov., and Trinickia gen. nov.: implications for the evolution of diazotrophy and nodulation in the Burkholderiaceae.</title>
        <authorList>
            <person name="Estrada-de los Santos P."/>
            <person name="Palmer M."/>
            <person name="Chavez-Ramirez B."/>
            <person name="Beukes C."/>
            <person name="Steenkamp E.T."/>
            <person name="Hirsch A.M."/>
            <person name="Manyaka P."/>
            <person name="Maluk M."/>
            <person name="Lafos M."/>
            <person name="Crook M."/>
            <person name="Gross E."/>
            <person name="Simon M.F."/>
            <person name="Bueno dos Reis Junior F."/>
            <person name="Poole P.S."/>
            <person name="Venter S.N."/>
            <person name="James E.K."/>
        </authorList>
    </citation>
    <scope>NUCLEOTIDE SEQUENCE [LARGE SCALE GENOMIC DNA]</scope>
    <source>
        <strain evidence="2 3">GP25-8</strain>
    </source>
</reference>